<dbReference type="Pfam" id="PF00173">
    <property type="entry name" value="Cyt-b5"/>
    <property type="match status" value="1"/>
</dbReference>
<reference evidence="6 7" key="1">
    <citation type="submission" date="2016-11" db="EMBL/GenBank/DDBJ databases">
        <title>The macronuclear genome of Stentor coeruleus: a giant cell with tiny introns.</title>
        <authorList>
            <person name="Slabodnick M."/>
            <person name="Ruby J.G."/>
            <person name="Reiff S.B."/>
            <person name="Swart E.C."/>
            <person name="Gosai S."/>
            <person name="Prabakaran S."/>
            <person name="Witkowska E."/>
            <person name="Larue G.E."/>
            <person name="Fisher S."/>
            <person name="Freeman R.M."/>
            <person name="Gunawardena J."/>
            <person name="Chu W."/>
            <person name="Stover N.A."/>
            <person name="Gregory B.D."/>
            <person name="Nowacki M."/>
            <person name="Derisi J."/>
            <person name="Roy S.W."/>
            <person name="Marshall W.F."/>
            <person name="Sood P."/>
        </authorList>
    </citation>
    <scope>NUCLEOTIDE SEQUENCE [LARGE SCALE GENOMIC DNA]</scope>
    <source>
        <strain evidence="6">WM001</strain>
    </source>
</reference>
<dbReference type="SMART" id="SM01117">
    <property type="entry name" value="Cyt-b5"/>
    <property type="match status" value="1"/>
</dbReference>
<feature type="domain" description="Cytochrome b5 heme-binding" evidence="5">
    <location>
        <begin position="60"/>
        <end position="135"/>
    </location>
</feature>
<dbReference type="GO" id="GO:0004128">
    <property type="term" value="F:cytochrome-b5 reductase activity, acting on NAD(P)H"/>
    <property type="evidence" value="ECO:0007669"/>
    <property type="project" value="TreeGrafter"/>
</dbReference>
<dbReference type="GO" id="GO:0020037">
    <property type="term" value="F:heme binding"/>
    <property type="evidence" value="ECO:0007669"/>
    <property type="project" value="UniProtKB-UniRule"/>
</dbReference>
<keyword evidence="7" id="KW-1185">Reference proteome</keyword>
<evidence type="ECO:0000256" key="4">
    <source>
        <dbReference type="RuleBase" id="RU362121"/>
    </source>
</evidence>
<name>A0A1R2C9M9_9CILI</name>
<evidence type="ECO:0000256" key="3">
    <source>
        <dbReference type="ARBA" id="ARBA00023004"/>
    </source>
</evidence>
<protein>
    <recommendedName>
        <fullName evidence="5">Cytochrome b5 heme-binding domain-containing protein</fullName>
    </recommendedName>
</protein>
<dbReference type="FunFam" id="3.10.120.10:FF:000007">
    <property type="entry name" value="Sulfite oxidase, mitochondrial"/>
    <property type="match status" value="1"/>
</dbReference>
<dbReference type="Gene3D" id="3.10.120.10">
    <property type="entry name" value="Cytochrome b5-like heme/steroid binding domain"/>
    <property type="match status" value="1"/>
</dbReference>
<evidence type="ECO:0000256" key="2">
    <source>
        <dbReference type="ARBA" id="ARBA00022723"/>
    </source>
</evidence>
<comment type="caution">
    <text evidence="6">The sequence shown here is derived from an EMBL/GenBank/DDBJ whole genome shotgun (WGS) entry which is preliminary data.</text>
</comment>
<dbReference type="InterPro" id="IPR001199">
    <property type="entry name" value="Cyt_B5-like_heme/steroid-bd"/>
</dbReference>
<evidence type="ECO:0000259" key="5">
    <source>
        <dbReference type="PROSITE" id="PS50255"/>
    </source>
</evidence>
<evidence type="ECO:0000256" key="1">
    <source>
        <dbReference type="ARBA" id="ARBA00022617"/>
    </source>
</evidence>
<keyword evidence="3 4" id="KW-0408">Iron</keyword>
<dbReference type="SUPFAM" id="SSF55856">
    <property type="entry name" value="Cytochrome b5-like heme/steroid binding domain"/>
    <property type="match status" value="1"/>
</dbReference>
<accession>A0A1R2C9M9</accession>
<evidence type="ECO:0000313" key="6">
    <source>
        <dbReference type="EMBL" id="OMJ85718.1"/>
    </source>
</evidence>
<dbReference type="GO" id="GO:0005737">
    <property type="term" value="C:cytoplasm"/>
    <property type="evidence" value="ECO:0007669"/>
    <property type="project" value="TreeGrafter"/>
</dbReference>
<organism evidence="6 7">
    <name type="scientific">Stentor coeruleus</name>
    <dbReference type="NCBI Taxonomy" id="5963"/>
    <lineage>
        <taxon>Eukaryota</taxon>
        <taxon>Sar</taxon>
        <taxon>Alveolata</taxon>
        <taxon>Ciliophora</taxon>
        <taxon>Postciliodesmatophora</taxon>
        <taxon>Heterotrichea</taxon>
        <taxon>Heterotrichida</taxon>
        <taxon>Stentoridae</taxon>
        <taxon>Stentor</taxon>
    </lineage>
</organism>
<evidence type="ECO:0000313" key="7">
    <source>
        <dbReference type="Proteomes" id="UP000187209"/>
    </source>
</evidence>
<dbReference type="Proteomes" id="UP000187209">
    <property type="component" value="Unassembled WGS sequence"/>
</dbReference>
<gene>
    <name evidence="6" type="ORF">SteCoe_12914</name>
</gene>
<sequence length="139" mass="16134">MSEEFKKPQPLGKFNLNFLSAPNPQYAGPLRKDRNSRSQMEFLRIMENNKDPLNLQGRPLQNYTLDQVSQHNTENDAWIILNDKVYDMTMYINYHPGGKIILNAAGQDGTHLFNRYHPWINIEPIISKLQIGTLIKSHL</sequence>
<keyword evidence="2 4" id="KW-0479">Metal-binding</keyword>
<dbReference type="InterPro" id="IPR051872">
    <property type="entry name" value="Cytochrome_b5/Flavoprotein_Rdt"/>
</dbReference>
<dbReference type="PROSITE" id="PS50255">
    <property type="entry name" value="CYTOCHROME_B5_2"/>
    <property type="match status" value="1"/>
</dbReference>
<dbReference type="GO" id="GO:0046872">
    <property type="term" value="F:metal ion binding"/>
    <property type="evidence" value="ECO:0007669"/>
    <property type="project" value="UniProtKB-UniRule"/>
</dbReference>
<dbReference type="PANTHER" id="PTHR46237">
    <property type="entry name" value="CYTOCHROME B5 REDUCTASE 4 FAMILY MEMBER"/>
    <property type="match status" value="1"/>
</dbReference>
<comment type="similarity">
    <text evidence="4">Belongs to the cytochrome b5 family.</text>
</comment>
<dbReference type="AlphaFoldDB" id="A0A1R2C9M9"/>
<dbReference type="OrthoDB" id="260519at2759"/>
<keyword evidence="1 4" id="KW-0349">Heme</keyword>
<dbReference type="PANTHER" id="PTHR46237:SF1">
    <property type="entry name" value="CYTOCHROME B5 REDUCTASE 4"/>
    <property type="match status" value="1"/>
</dbReference>
<proteinExistence type="inferred from homology"/>
<dbReference type="InterPro" id="IPR036400">
    <property type="entry name" value="Cyt_B5-like_heme/steroid_sf"/>
</dbReference>
<dbReference type="InterPro" id="IPR018506">
    <property type="entry name" value="Cyt_B5_heme-BS"/>
</dbReference>
<dbReference type="EMBL" id="MPUH01000228">
    <property type="protein sequence ID" value="OMJ85718.1"/>
    <property type="molecule type" value="Genomic_DNA"/>
</dbReference>
<dbReference type="PROSITE" id="PS00191">
    <property type="entry name" value="CYTOCHROME_B5_1"/>
    <property type="match status" value="1"/>
</dbReference>